<evidence type="ECO:0000313" key="1">
    <source>
        <dbReference type="EMBL" id="MFE1753442.1"/>
    </source>
</evidence>
<evidence type="ECO:0000313" key="2">
    <source>
        <dbReference type="Proteomes" id="UP001599756"/>
    </source>
</evidence>
<organism evidence="1 2">
    <name type="scientific">Streptomyces anandii</name>
    <dbReference type="NCBI Taxonomy" id="285454"/>
    <lineage>
        <taxon>Bacteria</taxon>
        <taxon>Bacillati</taxon>
        <taxon>Actinomycetota</taxon>
        <taxon>Actinomycetes</taxon>
        <taxon>Kitasatosporales</taxon>
        <taxon>Streptomycetaceae</taxon>
        <taxon>Streptomyces</taxon>
    </lineage>
</organism>
<proteinExistence type="predicted"/>
<dbReference type="Proteomes" id="UP001599756">
    <property type="component" value="Unassembled WGS sequence"/>
</dbReference>
<dbReference type="EMBL" id="JBHYTS010000039">
    <property type="protein sequence ID" value="MFE1753442.1"/>
    <property type="molecule type" value="Genomic_DNA"/>
</dbReference>
<accession>A0ABW6H9X8</accession>
<protein>
    <submittedName>
        <fullName evidence="1">Uncharacterized protein</fullName>
    </submittedName>
</protein>
<gene>
    <name evidence="1" type="ORF">ACFW88_23365</name>
</gene>
<keyword evidence="2" id="KW-1185">Reference proteome</keyword>
<name>A0ABW6H9X8_9ACTN</name>
<reference evidence="1 2" key="1">
    <citation type="submission" date="2024-09" db="EMBL/GenBank/DDBJ databases">
        <title>The Natural Products Discovery Center: Release of the First 8490 Sequenced Strains for Exploring Actinobacteria Biosynthetic Diversity.</title>
        <authorList>
            <person name="Kalkreuter E."/>
            <person name="Kautsar S.A."/>
            <person name="Yang D."/>
            <person name="Bader C.D."/>
            <person name="Teijaro C.N."/>
            <person name="Fluegel L."/>
            <person name="Davis C.M."/>
            <person name="Simpson J.R."/>
            <person name="Lauterbach L."/>
            <person name="Steele A.D."/>
            <person name="Gui C."/>
            <person name="Meng S."/>
            <person name="Li G."/>
            <person name="Viehrig K."/>
            <person name="Ye F."/>
            <person name="Su P."/>
            <person name="Kiefer A.F."/>
            <person name="Nichols A."/>
            <person name="Cepeda A.J."/>
            <person name="Yan W."/>
            <person name="Fan B."/>
            <person name="Jiang Y."/>
            <person name="Adhikari A."/>
            <person name="Zheng C.-J."/>
            <person name="Schuster L."/>
            <person name="Cowan T.M."/>
            <person name="Smanski M.J."/>
            <person name="Chevrette M.G."/>
            <person name="De Carvalho L.P.S."/>
            <person name="Shen B."/>
        </authorList>
    </citation>
    <scope>NUCLEOTIDE SEQUENCE [LARGE SCALE GENOMIC DNA]</scope>
    <source>
        <strain evidence="1 2">NPDC059500</strain>
    </source>
</reference>
<dbReference type="RefSeq" id="WP_381827928.1">
    <property type="nucleotide sequence ID" value="NZ_JBHYTS010000039.1"/>
</dbReference>
<comment type="caution">
    <text evidence="1">The sequence shown here is derived from an EMBL/GenBank/DDBJ whole genome shotgun (WGS) entry which is preliminary data.</text>
</comment>
<sequence>MTARPVTEQQAVVEALLERGRREQESEPLVESLLYIAKATEDLRRRIADGLWDMRHNLTPGSALDIADSDSEELRDLAARLAGATDIDPMVQEAAKVEQEGR</sequence>